<evidence type="ECO:0000313" key="2">
    <source>
        <dbReference type="Proteomes" id="UP001260773"/>
    </source>
</evidence>
<dbReference type="AlphaFoldDB" id="A0AAW8RZW4"/>
<evidence type="ECO:0008006" key="3">
    <source>
        <dbReference type="Google" id="ProtNLM"/>
    </source>
</evidence>
<dbReference type="Proteomes" id="UP001260773">
    <property type="component" value="Unassembled WGS sequence"/>
</dbReference>
<dbReference type="EMBL" id="JARPWH010000070">
    <property type="protein sequence ID" value="MDT2403916.1"/>
    <property type="molecule type" value="Genomic_DNA"/>
</dbReference>
<proteinExistence type="predicted"/>
<gene>
    <name evidence="1" type="ORF">P7D43_16240</name>
</gene>
<reference evidence="1" key="1">
    <citation type="submission" date="2023-03" db="EMBL/GenBank/DDBJ databases">
        <authorList>
            <person name="Shen W."/>
            <person name="Cai J."/>
        </authorList>
    </citation>
    <scope>NUCLEOTIDE SEQUENCE</scope>
    <source>
        <strain evidence="1">P33-2</strain>
    </source>
</reference>
<sequence>MNELINRKLAEVHENNRTLETTFFETQKGLSMVAKQSRFMFDECIANGFTEDQALKLVIGLFSGNGG</sequence>
<comment type="caution">
    <text evidence="1">The sequence shown here is derived from an EMBL/GenBank/DDBJ whole genome shotgun (WGS) entry which is preliminary data.</text>
</comment>
<protein>
    <recommendedName>
        <fullName evidence="3">Phage protein</fullName>
    </recommendedName>
</protein>
<dbReference type="RefSeq" id="WP_178981780.1">
    <property type="nucleotide sequence ID" value="NZ_JARPWH010000070.1"/>
</dbReference>
<evidence type="ECO:0000313" key="1">
    <source>
        <dbReference type="EMBL" id="MDT2403916.1"/>
    </source>
</evidence>
<organism evidence="1 2">
    <name type="scientific">Enterococcus avium</name>
    <name type="common">Streptococcus avium</name>
    <dbReference type="NCBI Taxonomy" id="33945"/>
    <lineage>
        <taxon>Bacteria</taxon>
        <taxon>Bacillati</taxon>
        <taxon>Bacillota</taxon>
        <taxon>Bacilli</taxon>
        <taxon>Lactobacillales</taxon>
        <taxon>Enterococcaceae</taxon>
        <taxon>Enterococcus</taxon>
    </lineage>
</organism>
<name>A0AAW8RZW4_ENTAV</name>
<accession>A0AAW8RZW4</accession>